<dbReference type="GO" id="GO:0005524">
    <property type="term" value="F:ATP binding"/>
    <property type="evidence" value="ECO:0007669"/>
    <property type="project" value="UniProtKB-KW"/>
</dbReference>
<dbReference type="FunFam" id="1.10.8.60:FF:000025">
    <property type="entry name" value="Katanin p60 ATPase-containing subunit A1"/>
    <property type="match status" value="1"/>
</dbReference>
<sequence length="296" mass="33558">MIERDVLQRKPNVEWASIAGLKDAKSLLQEVVVLPNIVPDFFKGIRRPWKGVLLVGPPGTGKTLLAKAVATECKSTFFNVTSSTLTSKYRGESEKLVRILFHMARKLSPSIIFIDEVDALVAKRNAAHDHEASRRFQSELLIQMDGLIQEEENNEHNILVLAASNHPWYVDEAFRRRFEKRIYIPLPDGAAREEMLRLHLTGMKLDSRLNLSKIAKKLEGYSGADLLSVCRDAAMMSLRRKIAGKSTEQIRQLTKDDLDEPITSQDFFDAVKRCKTSVSSTDMAAYENWMKEFGSF</sequence>
<name>E9H502_DAPPU</name>
<dbReference type="InterPro" id="IPR027417">
    <property type="entry name" value="P-loop_NTPase"/>
</dbReference>
<dbReference type="PhylomeDB" id="E9H502"/>
<dbReference type="GO" id="GO:0008568">
    <property type="term" value="F:microtubule severing ATPase activity"/>
    <property type="evidence" value="ECO:0000318"/>
    <property type="project" value="GO_Central"/>
</dbReference>
<keyword evidence="7" id="KW-1185">Reference proteome</keyword>
<proteinExistence type="inferred from homology"/>
<dbReference type="Gene3D" id="3.40.50.300">
    <property type="entry name" value="P-loop containing nucleotide triphosphate hydrolases"/>
    <property type="match status" value="1"/>
</dbReference>
<feature type="domain" description="AAA+ ATPase" evidence="5">
    <location>
        <begin position="48"/>
        <end position="188"/>
    </location>
</feature>
<organism evidence="6 7">
    <name type="scientific">Daphnia pulex</name>
    <name type="common">Water flea</name>
    <dbReference type="NCBI Taxonomy" id="6669"/>
    <lineage>
        <taxon>Eukaryota</taxon>
        <taxon>Metazoa</taxon>
        <taxon>Ecdysozoa</taxon>
        <taxon>Arthropoda</taxon>
        <taxon>Crustacea</taxon>
        <taxon>Branchiopoda</taxon>
        <taxon>Diplostraca</taxon>
        <taxon>Cladocera</taxon>
        <taxon>Anomopoda</taxon>
        <taxon>Daphniidae</taxon>
        <taxon>Daphnia</taxon>
    </lineage>
</organism>
<accession>E9H502</accession>
<keyword evidence="2 4" id="KW-0547">Nucleotide-binding</keyword>
<evidence type="ECO:0000313" key="6">
    <source>
        <dbReference type="EMBL" id="EFX73239.1"/>
    </source>
</evidence>
<gene>
    <name evidence="6" type="ORF">DAPPUDRAFT_110040</name>
</gene>
<evidence type="ECO:0000256" key="4">
    <source>
        <dbReference type="RuleBase" id="RU003651"/>
    </source>
</evidence>
<dbReference type="eggNOG" id="KOG0738">
    <property type="taxonomic scope" value="Eukaryota"/>
</dbReference>
<dbReference type="EMBL" id="GL732592">
    <property type="protein sequence ID" value="EFX73239.1"/>
    <property type="molecule type" value="Genomic_DNA"/>
</dbReference>
<dbReference type="KEGG" id="dpx:DAPPUDRAFT_110040"/>
<evidence type="ECO:0000256" key="2">
    <source>
        <dbReference type="ARBA" id="ARBA00022741"/>
    </source>
</evidence>
<dbReference type="Gene3D" id="1.10.8.60">
    <property type="match status" value="1"/>
</dbReference>
<dbReference type="InterPro" id="IPR041569">
    <property type="entry name" value="AAA_lid_3"/>
</dbReference>
<dbReference type="STRING" id="6669.E9H502"/>
<keyword evidence="3 4" id="KW-0067">ATP-binding</keyword>
<dbReference type="InterPro" id="IPR015415">
    <property type="entry name" value="Spast_Vps4_C"/>
</dbReference>
<dbReference type="InParanoid" id="E9H502"/>
<protein>
    <recommendedName>
        <fullName evidence="5">AAA+ ATPase domain-containing protein</fullName>
    </recommendedName>
</protein>
<dbReference type="PROSITE" id="PS00674">
    <property type="entry name" value="AAA"/>
    <property type="match status" value="1"/>
</dbReference>
<dbReference type="FunFam" id="3.40.50.300:FF:000159">
    <property type="entry name" value="Katanin p60 ATPase-containing subunit A1"/>
    <property type="match status" value="1"/>
</dbReference>
<dbReference type="OrthoDB" id="5334845at2759"/>
<dbReference type="GO" id="GO:0005819">
    <property type="term" value="C:spindle"/>
    <property type="evidence" value="ECO:0000318"/>
    <property type="project" value="GO_Central"/>
</dbReference>
<dbReference type="InterPro" id="IPR050304">
    <property type="entry name" value="MT-severing_AAA_ATPase"/>
</dbReference>
<evidence type="ECO:0000259" key="5">
    <source>
        <dbReference type="SMART" id="SM00382"/>
    </source>
</evidence>
<dbReference type="GO" id="GO:0016887">
    <property type="term" value="F:ATP hydrolysis activity"/>
    <property type="evidence" value="ECO:0000318"/>
    <property type="project" value="GO_Central"/>
</dbReference>
<dbReference type="InterPro" id="IPR003593">
    <property type="entry name" value="AAA+_ATPase"/>
</dbReference>
<dbReference type="GO" id="GO:0005737">
    <property type="term" value="C:cytoplasm"/>
    <property type="evidence" value="ECO:0000318"/>
    <property type="project" value="GO_Central"/>
</dbReference>
<dbReference type="InterPro" id="IPR003960">
    <property type="entry name" value="ATPase_AAA_CS"/>
</dbReference>
<dbReference type="Proteomes" id="UP000000305">
    <property type="component" value="Unassembled WGS sequence"/>
</dbReference>
<dbReference type="AlphaFoldDB" id="E9H502"/>
<dbReference type="Pfam" id="PF09336">
    <property type="entry name" value="Vps4_C"/>
    <property type="match status" value="1"/>
</dbReference>
<dbReference type="PANTHER" id="PTHR23074">
    <property type="entry name" value="AAA DOMAIN-CONTAINING"/>
    <property type="match status" value="1"/>
</dbReference>
<dbReference type="SMART" id="SM00382">
    <property type="entry name" value="AAA"/>
    <property type="match status" value="1"/>
</dbReference>
<evidence type="ECO:0000256" key="3">
    <source>
        <dbReference type="ARBA" id="ARBA00022840"/>
    </source>
</evidence>
<reference evidence="6 7" key="1">
    <citation type="journal article" date="2011" name="Science">
        <title>The ecoresponsive genome of Daphnia pulex.</title>
        <authorList>
            <person name="Colbourne J.K."/>
            <person name="Pfrender M.E."/>
            <person name="Gilbert D."/>
            <person name="Thomas W.K."/>
            <person name="Tucker A."/>
            <person name="Oakley T.H."/>
            <person name="Tokishita S."/>
            <person name="Aerts A."/>
            <person name="Arnold G.J."/>
            <person name="Basu M.K."/>
            <person name="Bauer D.J."/>
            <person name="Caceres C.E."/>
            <person name="Carmel L."/>
            <person name="Casola C."/>
            <person name="Choi J.H."/>
            <person name="Detter J.C."/>
            <person name="Dong Q."/>
            <person name="Dusheyko S."/>
            <person name="Eads B.D."/>
            <person name="Frohlich T."/>
            <person name="Geiler-Samerotte K.A."/>
            <person name="Gerlach D."/>
            <person name="Hatcher P."/>
            <person name="Jogdeo S."/>
            <person name="Krijgsveld J."/>
            <person name="Kriventseva E.V."/>
            <person name="Kultz D."/>
            <person name="Laforsch C."/>
            <person name="Lindquist E."/>
            <person name="Lopez J."/>
            <person name="Manak J.R."/>
            <person name="Muller J."/>
            <person name="Pangilinan J."/>
            <person name="Patwardhan R.P."/>
            <person name="Pitluck S."/>
            <person name="Pritham E.J."/>
            <person name="Rechtsteiner A."/>
            <person name="Rho M."/>
            <person name="Rogozin I.B."/>
            <person name="Sakarya O."/>
            <person name="Salamov A."/>
            <person name="Schaack S."/>
            <person name="Shapiro H."/>
            <person name="Shiga Y."/>
            <person name="Skalitzky C."/>
            <person name="Smith Z."/>
            <person name="Souvorov A."/>
            <person name="Sung W."/>
            <person name="Tang Z."/>
            <person name="Tsuchiya D."/>
            <person name="Tu H."/>
            <person name="Vos H."/>
            <person name="Wang M."/>
            <person name="Wolf Y.I."/>
            <person name="Yamagata H."/>
            <person name="Yamada T."/>
            <person name="Ye Y."/>
            <person name="Shaw J.R."/>
            <person name="Andrews J."/>
            <person name="Crease T.J."/>
            <person name="Tang H."/>
            <person name="Lucas S.M."/>
            <person name="Robertson H.M."/>
            <person name="Bork P."/>
            <person name="Koonin E.V."/>
            <person name="Zdobnov E.M."/>
            <person name="Grigoriev I.V."/>
            <person name="Lynch M."/>
            <person name="Boore J.L."/>
        </authorList>
    </citation>
    <scope>NUCLEOTIDE SEQUENCE [LARGE SCALE GENOMIC DNA]</scope>
</reference>
<dbReference type="HOGENOM" id="CLU_000688_21_14_1"/>
<dbReference type="InterPro" id="IPR003959">
    <property type="entry name" value="ATPase_AAA_core"/>
</dbReference>
<dbReference type="Pfam" id="PF17862">
    <property type="entry name" value="AAA_lid_3"/>
    <property type="match status" value="1"/>
</dbReference>
<dbReference type="PANTHER" id="PTHR23074:SF19">
    <property type="entry name" value="KATANIN P60 ATPASE-CONTAINING SUBUNIT A1"/>
    <property type="match status" value="1"/>
</dbReference>
<dbReference type="OMA" id="GIWINIE"/>
<evidence type="ECO:0000313" key="7">
    <source>
        <dbReference type="Proteomes" id="UP000000305"/>
    </source>
</evidence>
<dbReference type="GO" id="GO:0051013">
    <property type="term" value="P:microtubule severing"/>
    <property type="evidence" value="ECO:0000318"/>
    <property type="project" value="GO_Central"/>
</dbReference>
<dbReference type="Pfam" id="PF00004">
    <property type="entry name" value="AAA"/>
    <property type="match status" value="1"/>
</dbReference>
<dbReference type="SUPFAM" id="SSF52540">
    <property type="entry name" value="P-loop containing nucleoside triphosphate hydrolases"/>
    <property type="match status" value="1"/>
</dbReference>
<comment type="similarity">
    <text evidence="1 4">Belongs to the AAA ATPase family.</text>
</comment>
<evidence type="ECO:0000256" key="1">
    <source>
        <dbReference type="ARBA" id="ARBA00006914"/>
    </source>
</evidence>